<organism evidence="2 3">
    <name type="scientific">Janibacter melonis</name>
    <dbReference type="NCBI Taxonomy" id="262209"/>
    <lineage>
        <taxon>Bacteria</taxon>
        <taxon>Bacillati</taxon>
        <taxon>Actinomycetota</taxon>
        <taxon>Actinomycetes</taxon>
        <taxon>Micrococcales</taxon>
        <taxon>Intrasporangiaceae</taxon>
        <taxon>Janibacter</taxon>
    </lineage>
</organism>
<dbReference type="EMBL" id="LQZG01000003">
    <property type="protein sequence ID" value="OAB87096.1"/>
    <property type="molecule type" value="Genomic_DNA"/>
</dbReference>
<keyword evidence="2" id="KW-0032">Aminotransferase</keyword>
<keyword evidence="3" id="KW-1185">Reference proteome</keyword>
<accession>A0A176QBP8</accession>
<keyword evidence="2" id="KW-0808">Transferase</keyword>
<dbReference type="Pfam" id="PF20613">
    <property type="entry name" value="HipA_2"/>
    <property type="match status" value="1"/>
</dbReference>
<protein>
    <submittedName>
        <fullName evidence="2">Aminotransferase class I and II</fullName>
    </submittedName>
</protein>
<dbReference type="InterPro" id="IPR046748">
    <property type="entry name" value="HipA_2"/>
</dbReference>
<sequence>MPGLVEADDLGMYVVKMRGAGQGLPVLVAEVLVGEMGRALGVAVPELVEVDLSGEIARFEADEEVQDLLTASVGLNLGMDYLPGAFGYDGSQPADPEVAALVLWLDACTSNVDRTWANPNLLRWGGQVWAIDHGAALWFHHAWARKAPSADRFAAQPFDASTHVLRDLAGDLTEVHERACAVLTPQRLTDIVDLVPDEWLTPSEHLPTTQAIRDEYVRHLVQRLAAPDAWLPGAGR</sequence>
<dbReference type="AlphaFoldDB" id="A0A176QBP8"/>
<dbReference type="GO" id="GO:0008483">
    <property type="term" value="F:transaminase activity"/>
    <property type="evidence" value="ECO:0007669"/>
    <property type="project" value="UniProtKB-KW"/>
</dbReference>
<feature type="domain" description="HipA-like kinase" evidence="1">
    <location>
        <begin position="6"/>
        <end position="230"/>
    </location>
</feature>
<name>A0A176QBP8_9MICO</name>
<reference evidence="2 3" key="1">
    <citation type="submission" date="2016-01" db="EMBL/GenBank/DDBJ databases">
        <title>Janibacter melonis strain CD11_4 genome sequencing and assembly.</title>
        <authorList>
            <person name="Nair G.R."/>
            <person name="Kaur G."/>
            <person name="Chander A.M."/>
            <person name="Mayilraj S."/>
        </authorList>
    </citation>
    <scope>NUCLEOTIDE SEQUENCE [LARGE SCALE GENOMIC DNA]</scope>
    <source>
        <strain evidence="2 3">CD11-4</strain>
    </source>
</reference>
<gene>
    <name evidence="2" type="ORF">AWH69_12060</name>
</gene>
<dbReference type="STRING" id="262209.AWH69_12060"/>
<dbReference type="Proteomes" id="UP000076976">
    <property type="component" value="Unassembled WGS sequence"/>
</dbReference>
<evidence type="ECO:0000313" key="2">
    <source>
        <dbReference type="EMBL" id="OAB87096.1"/>
    </source>
</evidence>
<comment type="caution">
    <text evidence="2">The sequence shown here is derived from an EMBL/GenBank/DDBJ whole genome shotgun (WGS) entry which is preliminary data.</text>
</comment>
<proteinExistence type="predicted"/>
<evidence type="ECO:0000259" key="1">
    <source>
        <dbReference type="Pfam" id="PF20613"/>
    </source>
</evidence>
<evidence type="ECO:0000313" key="3">
    <source>
        <dbReference type="Proteomes" id="UP000076976"/>
    </source>
</evidence>